<comment type="caution">
    <text evidence="7">The sequence shown here is derived from an EMBL/GenBank/DDBJ whole genome shotgun (WGS) entry which is preliminary data.</text>
</comment>
<comment type="cofactor">
    <cofactor evidence="3">
        <name>Mg(2+)</name>
        <dbReference type="ChEBI" id="CHEBI:18420"/>
    </cofactor>
</comment>
<feature type="binding site" evidence="3">
    <location>
        <position position="319"/>
    </location>
    <ligand>
        <name>CTP</name>
        <dbReference type="ChEBI" id="CHEBI:37563"/>
    </ligand>
</feature>
<dbReference type="NCBIfam" id="TIGR00521">
    <property type="entry name" value="coaBC_dfp"/>
    <property type="match status" value="1"/>
</dbReference>
<keyword evidence="3" id="KW-0460">Magnesium</keyword>
<feature type="region of interest" description="Phosphopantothenoylcysteine decarboxylase" evidence="3">
    <location>
        <begin position="1"/>
        <end position="185"/>
    </location>
</feature>
<dbReference type="HAMAP" id="MF_02225">
    <property type="entry name" value="CoaBC"/>
    <property type="match status" value="1"/>
</dbReference>
<protein>
    <recommendedName>
        <fullName evidence="3">Coenzyme A biosynthesis bifunctional protein CoaBC</fullName>
    </recommendedName>
    <alternativeName>
        <fullName evidence="3">DNA/pantothenate metabolism flavoprotein</fullName>
    </alternativeName>
    <alternativeName>
        <fullName evidence="3">Phosphopantothenoylcysteine synthetase/decarboxylase</fullName>
        <shortName evidence="3">PPCS-PPCDC</shortName>
    </alternativeName>
    <domain>
        <recommendedName>
            <fullName evidence="3">Phosphopantothenoylcysteine decarboxylase</fullName>
            <shortName evidence="3">PPC decarboxylase</shortName>
            <shortName evidence="3">PPC-DC</shortName>
            <ecNumber evidence="3">4.1.1.36</ecNumber>
        </recommendedName>
        <alternativeName>
            <fullName evidence="3">CoaC</fullName>
        </alternativeName>
    </domain>
    <domain>
        <recommendedName>
            <fullName evidence="3">Phosphopantothenate--cysteine ligase</fullName>
            <ecNumber evidence="3">6.3.2.5</ecNumber>
        </recommendedName>
        <alternativeName>
            <fullName evidence="3">CoaB</fullName>
        </alternativeName>
        <alternativeName>
            <fullName evidence="3">Phosphopantothenoylcysteine synthetase</fullName>
            <shortName evidence="3">PPC synthetase</shortName>
            <shortName evidence="3">PPC-S</shortName>
        </alternativeName>
    </domain>
</protein>
<feature type="binding site" evidence="3">
    <location>
        <position position="284"/>
    </location>
    <ligand>
        <name>CTP</name>
        <dbReference type="ChEBI" id="CHEBI:37563"/>
    </ligand>
</feature>
<dbReference type="EMBL" id="DTMM01000010">
    <property type="protein sequence ID" value="HFT92459.1"/>
    <property type="molecule type" value="Genomic_DNA"/>
</dbReference>
<comment type="function">
    <text evidence="3">Catalyzes two sequential steps in the biosynthesis of coenzyme A. In the first step cysteine is conjugated to 4'-phosphopantothenate to form 4-phosphopantothenoylcysteine. In the second step the latter compound is decarboxylated to form 4'-phosphopantotheine.</text>
</comment>
<dbReference type="SUPFAM" id="SSF52507">
    <property type="entry name" value="Homo-oligomeric flavin-containing Cys decarboxylases, HFCD"/>
    <property type="match status" value="1"/>
</dbReference>
<dbReference type="Pfam" id="PF04127">
    <property type="entry name" value="DFP"/>
    <property type="match status" value="1"/>
</dbReference>
<dbReference type="GO" id="GO:0015937">
    <property type="term" value="P:coenzyme A biosynthetic process"/>
    <property type="evidence" value="ECO:0007669"/>
    <property type="project" value="UniProtKB-UniRule"/>
</dbReference>
<feature type="binding site" evidence="3">
    <location>
        <position position="337"/>
    </location>
    <ligand>
        <name>CTP</name>
        <dbReference type="ChEBI" id="CHEBI:37563"/>
    </ligand>
</feature>
<organism evidence="7">
    <name type="scientific">Leptospirillum ferriphilum</name>
    <dbReference type="NCBI Taxonomy" id="178606"/>
    <lineage>
        <taxon>Bacteria</taxon>
        <taxon>Pseudomonadati</taxon>
        <taxon>Nitrospirota</taxon>
        <taxon>Nitrospiria</taxon>
        <taxon>Nitrospirales</taxon>
        <taxon>Nitrospiraceae</taxon>
        <taxon>Leptospirillum</taxon>
    </lineage>
</organism>
<keyword evidence="3" id="KW-0479">Metal-binding</keyword>
<dbReference type="GO" id="GO:0046872">
    <property type="term" value="F:metal ion binding"/>
    <property type="evidence" value="ECO:0007669"/>
    <property type="project" value="UniProtKB-KW"/>
</dbReference>
<feature type="region of interest" description="Phosphopantothenate--cysteine ligase" evidence="3">
    <location>
        <begin position="186"/>
        <end position="414"/>
    </location>
</feature>
<accession>A0A7C3LS50</accession>
<feature type="domain" description="Flavoprotein" evidence="5">
    <location>
        <begin position="3"/>
        <end position="142"/>
    </location>
</feature>
<comment type="caution">
    <text evidence="3">Lacks conserved residue(s) required for the propagation of feature annotation.</text>
</comment>
<keyword evidence="2 3" id="KW-0456">Lyase</keyword>
<dbReference type="InterPro" id="IPR035929">
    <property type="entry name" value="CoaB-like_sf"/>
</dbReference>
<dbReference type="GO" id="GO:0071513">
    <property type="term" value="C:phosphopantothenoylcysteine decarboxylase complex"/>
    <property type="evidence" value="ECO:0007669"/>
    <property type="project" value="TreeGrafter"/>
</dbReference>
<comment type="catalytic activity">
    <reaction evidence="3 4">
        <text>N-[(R)-4-phosphopantothenoyl]-L-cysteine + H(+) = (R)-4'-phosphopantetheine + CO2</text>
        <dbReference type="Rhea" id="RHEA:16793"/>
        <dbReference type="ChEBI" id="CHEBI:15378"/>
        <dbReference type="ChEBI" id="CHEBI:16526"/>
        <dbReference type="ChEBI" id="CHEBI:59458"/>
        <dbReference type="ChEBI" id="CHEBI:61723"/>
        <dbReference type="EC" id="4.1.1.36"/>
    </reaction>
</comment>
<evidence type="ECO:0000259" key="5">
    <source>
        <dbReference type="Pfam" id="PF02441"/>
    </source>
</evidence>
<evidence type="ECO:0000256" key="1">
    <source>
        <dbReference type="ARBA" id="ARBA00022793"/>
    </source>
</evidence>
<gene>
    <name evidence="3 7" type="primary">coaBC</name>
    <name evidence="7" type="ORF">ENX03_00685</name>
</gene>
<comment type="function">
    <text evidence="4">Catalyzes two steps in the biosynthesis of coenzyme A. In the first step cysteine is conjugated to 4'-phosphopantothenate to form 4-phosphopantothenoylcysteine, in the latter compound is decarboxylated to form 4'-phosphopantotheine.</text>
</comment>
<dbReference type="Gene3D" id="3.40.50.10300">
    <property type="entry name" value="CoaB-like"/>
    <property type="match status" value="1"/>
</dbReference>
<evidence type="ECO:0000256" key="2">
    <source>
        <dbReference type="ARBA" id="ARBA00023239"/>
    </source>
</evidence>
<feature type="binding site" evidence="3">
    <location>
        <begin position="300"/>
        <end position="303"/>
    </location>
    <ligand>
        <name>CTP</name>
        <dbReference type="ChEBI" id="CHEBI:37563"/>
    </ligand>
</feature>
<dbReference type="Pfam" id="PF02441">
    <property type="entry name" value="Flavoprotein"/>
    <property type="match status" value="1"/>
</dbReference>
<dbReference type="InterPro" id="IPR036551">
    <property type="entry name" value="Flavin_trans-like"/>
</dbReference>
<evidence type="ECO:0000256" key="3">
    <source>
        <dbReference type="HAMAP-Rule" id="MF_02225"/>
    </source>
</evidence>
<dbReference type="EC" id="6.3.2.5" evidence="3"/>
<dbReference type="AlphaFoldDB" id="A0A7C3LS50"/>
<comment type="pathway">
    <text evidence="3 4">Cofactor biosynthesis; coenzyme A biosynthesis; CoA from (R)-pantothenate: step 2/5.</text>
</comment>
<dbReference type="EC" id="4.1.1.36" evidence="3"/>
<name>A0A7C3LS50_9BACT</name>
<comment type="similarity">
    <text evidence="3 4">In the N-terminal section; belongs to the HFCD (homo-oligomeric flavin containing Cys decarboxylase) superfamily.</text>
</comment>
<dbReference type="UniPathway" id="UPA00241">
    <property type="reaction ID" value="UER00353"/>
</dbReference>
<dbReference type="PANTHER" id="PTHR14359:SF6">
    <property type="entry name" value="PHOSPHOPANTOTHENOYLCYSTEINE DECARBOXYLASE"/>
    <property type="match status" value="1"/>
</dbReference>
<feature type="binding site" evidence="3">
    <location>
        <position position="274"/>
    </location>
    <ligand>
        <name>CTP</name>
        <dbReference type="ChEBI" id="CHEBI:37563"/>
    </ligand>
</feature>
<dbReference type="GO" id="GO:0004632">
    <property type="term" value="F:phosphopantothenate--cysteine ligase activity"/>
    <property type="evidence" value="ECO:0007669"/>
    <property type="project" value="UniProtKB-UniRule"/>
</dbReference>
<feature type="binding site" evidence="3">
    <location>
        <position position="333"/>
    </location>
    <ligand>
        <name>CTP</name>
        <dbReference type="ChEBI" id="CHEBI:37563"/>
    </ligand>
</feature>
<evidence type="ECO:0000259" key="6">
    <source>
        <dbReference type="Pfam" id="PF04127"/>
    </source>
</evidence>
<feature type="domain" description="DNA/pantothenate metabolism flavoprotein C-terminal" evidence="6">
    <location>
        <begin position="181"/>
        <end position="391"/>
    </location>
</feature>
<dbReference type="GO" id="GO:0004633">
    <property type="term" value="F:phosphopantothenoylcysteine decarboxylase activity"/>
    <property type="evidence" value="ECO:0007669"/>
    <property type="project" value="UniProtKB-UniRule"/>
</dbReference>
<keyword evidence="3" id="KW-0511">Multifunctional enzyme</keyword>
<dbReference type="InterPro" id="IPR003382">
    <property type="entry name" value="Flavoprotein"/>
</dbReference>
<comment type="pathway">
    <text evidence="3 4">Cofactor biosynthesis; coenzyme A biosynthesis; CoA from (R)-pantothenate: step 3/5.</text>
</comment>
<keyword evidence="3 4" id="KW-0436">Ligase</keyword>
<comment type="cofactor">
    <cofactor evidence="3">
        <name>FMN</name>
        <dbReference type="ChEBI" id="CHEBI:58210"/>
    </cofactor>
    <text evidence="3">Binds 1 FMN per subunit.</text>
</comment>
<reference evidence="7" key="1">
    <citation type="journal article" date="2020" name="mSystems">
        <title>Genome- and Community-Level Interaction Insights into Carbon Utilization and Element Cycling Functions of Hydrothermarchaeota in Hydrothermal Sediment.</title>
        <authorList>
            <person name="Zhou Z."/>
            <person name="Liu Y."/>
            <person name="Xu W."/>
            <person name="Pan J."/>
            <person name="Luo Z.H."/>
            <person name="Li M."/>
        </authorList>
    </citation>
    <scope>NUCLEOTIDE SEQUENCE [LARGE SCALE GENOMIC DNA]</scope>
    <source>
        <strain evidence="7">SpSt-902</strain>
    </source>
</reference>
<proteinExistence type="inferred from homology"/>
<keyword evidence="3 4" id="KW-0285">Flavoprotein</keyword>
<keyword evidence="1 3" id="KW-0210">Decarboxylase</keyword>
<dbReference type="PANTHER" id="PTHR14359">
    <property type="entry name" value="HOMO-OLIGOMERIC FLAVIN CONTAINING CYS DECARBOXYLASE FAMILY"/>
    <property type="match status" value="1"/>
</dbReference>
<dbReference type="InterPro" id="IPR007085">
    <property type="entry name" value="DNA/pantothenate-metab_flavo_C"/>
</dbReference>
<dbReference type="InterPro" id="IPR005252">
    <property type="entry name" value="CoaBC"/>
</dbReference>
<comment type="catalytic activity">
    <reaction evidence="3 4">
        <text>(R)-4'-phosphopantothenate + L-cysteine + CTP = N-[(R)-4-phosphopantothenoyl]-L-cysteine + CMP + diphosphate + H(+)</text>
        <dbReference type="Rhea" id="RHEA:19397"/>
        <dbReference type="ChEBI" id="CHEBI:10986"/>
        <dbReference type="ChEBI" id="CHEBI:15378"/>
        <dbReference type="ChEBI" id="CHEBI:33019"/>
        <dbReference type="ChEBI" id="CHEBI:35235"/>
        <dbReference type="ChEBI" id="CHEBI:37563"/>
        <dbReference type="ChEBI" id="CHEBI:59458"/>
        <dbReference type="ChEBI" id="CHEBI:60377"/>
        <dbReference type="EC" id="6.3.2.5"/>
    </reaction>
</comment>
<dbReference type="GO" id="GO:0010181">
    <property type="term" value="F:FMN binding"/>
    <property type="evidence" value="ECO:0007669"/>
    <property type="project" value="UniProtKB-UniRule"/>
</dbReference>
<keyword evidence="3 4" id="KW-0288">FMN</keyword>
<dbReference type="SUPFAM" id="SSF102645">
    <property type="entry name" value="CoaB-like"/>
    <property type="match status" value="1"/>
</dbReference>
<dbReference type="Gene3D" id="3.40.50.1950">
    <property type="entry name" value="Flavin prenyltransferase-like"/>
    <property type="match status" value="1"/>
</dbReference>
<evidence type="ECO:0000313" key="7">
    <source>
        <dbReference type="EMBL" id="HFT92459.1"/>
    </source>
</evidence>
<sequence>MSKRILLGITGSIAAYKALDIARLLRQDGHDVQIVATRNALRFFPRLNAEIFTGHPVYVDLFDSSCSVRHVELASRSDLILIAPASADFLSKMALGLADDLLSAICLSTTSPILVAPAMEENMYFHPAVRENMKILLSRGIREIPPETGSLASGKDGTGRLASSDAVRLAILSVIEHTQTWKGLRVLISAGPTHEPIDPVRFIGNRSSGKMGYALAGACASRGAAVTLVSGPVNLLPPPGVAFQSITSARELEMAMGKLFPAHDICFMTAAVADYRIMNPMEGKKKKDGKVWTLALEENPDILSSLSRIKTSHQYLVGFAAETVLDPKKLLEKLRKKGVDMLLANDVSQPGIGFSSDTNELTMCLPDGQVISMGRHPKTVLAEKILDAVEKWGALPNLVSGHEPSDHARRPTRG</sequence>
<dbReference type="GO" id="GO:0015941">
    <property type="term" value="P:pantothenate catabolic process"/>
    <property type="evidence" value="ECO:0007669"/>
    <property type="project" value="InterPro"/>
</dbReference>
<comment type="similarity">
    <text evidence="3 4">In the C-terminal section; belongs to the PPC synthetase family.</text>
</comment>
<evidence type="ECO:0000256" key="4">
    <source>
        <dbReference type="RuleBase" id="RU364078"/>
    </source>
</evidence>